<dbReference type="Gene3D" id="1.10.10.60">
    <property type="entry name" value="Homeodomain-like"/>
    <property type="match status" value="1"/>
</dbReference>
<dbReference type="InterPro" id="IPR001005">
    <property type="entry name" value="SANT/Myb"/>
</dbReference>
<proteinExistence type="predicted"/>
<dbReference type="GO" id="GO:0007004">
    <property type="term" value="P:telomere maintenance via telomerase"/>
    <property type="evidence" value="ECO:0007669"/>
    <property type="project" value="TreeGrafter"/>
</dbReference>
<dbReference type="PANTHER" id="PTHR46734:SF1">
    <property type="entry name" value="TELOMERIC REPEAT-BINDING FACTOR 1"/>
    <property type="match status" value="1"/>
</dbReference>
<dbReference type="PROSITE" id="PS50090">
    <property type="entry name" value="MYB_LIKE"/>
    <property type="match status" value="1"/>
</dbReference>
<feature type="domain" description="HTH myb-type" evidence="4">
    <location>
        <begin position="88"/>
        <end position="145"/>
    </location>
</feature>
<dbReference type="GO" id="GO:0008156">
    <property type="term" value="P:negative regulation of DNA replication"/>
    <property type="evidence" value="ECO:0007669"/>
    <property type="project" value="TreeGrafter"/>
</dbReference>
<dbReference type="GO" id="GO:0008017">
    <property type="term" value="F:microtubule binding"/>
    <property type="evidence" value="ECO:0007669"/>
    <property type="project" value="TreeGrafter"/>
</dbReference>
<dbReference type="GO" id="GO:0003720">
    <property type="term" value="F:telomerase activity"/>
    <property type="evidence" value="ECO:0007669"/>
    <property type="project" value="TreeGrafter"/>
</dbReference>
<name>A0A4U5VHN7_COLLU</name>
<dbReference type="SUPFAM" id="SSF46689">
    <property type="entry name" value="Homeodomain-like"/>
    <property type="match status" value="1"/>
</dbReference>
<evidence type="ECO:0000256" key="2">
    <source>
        <dbReference type="SAM" id="MobiDB-lite"/>
    </source>
</evidence>
<dbReference type="AlphaFoldDB" id="A0A4U5VHN7"/>
<accession>A0A4U5VHN7</accession>
<evidence type="ECO:0000313" key="5">
    <source>
        <dbReference type="EMBL" id="TKS87824.1"/>
    </source>
</evidence>
<dbReference type="EMBL" id="CM014096">
    <property type="protein sequence ID" value="TKS87824.1"/>
    <property type="molecule type" value="Genomic_DNA"/>
</dbReference>
<gene>
    <name evidence="5" type="ORF">D9C73_021948</name>
</gene>
<feature type="domain" description="Myb-like" evidence="3">
    <location>
        <begin position="88"/>
        <end position="141"/>
    </location>
</feature>
<evidence type="ECO:0000259" key="3">
    <source>
        <dbReference type="PROSITE" id="PS50090"/>
    </source>
</evidence>
<feature type="region of interest" description="Disordered" evidence="2">
    <location>
        <begin position="71"/>
        <end position="99"/>
    </location>
</feature>
<organism evidence="5 6">
    <name type="scientific">Collichthys lucidus</name>
    <name type="common">Big head croaker</name>
    <name type="synonym">Sciaena lucida</name>
    <dbReference type="NCBI Taxonomy" id="240159"/>
    <lineage>
        <taxon>Eukaryota</taxon>
        <taxon>Metazoa</taxon>
        <taxon>Chordata</taxon>
        <taxon>Craniata</taxon>
        <taxon>Vertebrata</taxon>
        <taxon>Euteleostomi</taxon>
        <taxon>Actinopterygii</taxon>
        <taxon>Neopterygii</taxon>
        <taxon>Teleostei</taxon>
        <taxon>Neoteleostei</taxon>
        <taxon>Acanthomorphata</taxon>
        <taxon>Eupercaria</taxon>
        <taxon>Sciaenidae</taxon>
        <taxon>Collichthys</taxon>
    </lineage>
</organism>
<dbReference type="CDD" id="cd11660">
    <property type="entry name" value="SANT_TRF"/>
    <property type="match status" value="1"/>
</dbReference>
<sequence>MKDLEDVVTKDVSLSETSSESTEDEREKESTVCLRTKRKLLSTKVIDAWQPDSCKKPLVSVRRLSRNELVQRLSEKSTDASKDEQKPKPRRGKRKWTDELDQCLKDGVGRHGPGRWSRILMDHDFEGRTGIMLKDRWRVLTRNHLV</sequence>
<feature type="compositionally biased region" description="Basic and acidic residues" evidence="2">
    <location>
        <begin position="73"/>
        <end position="87"/>
    </location>
</feature>
<dbReference type="Pfam" id="PF00249">
    <property type="entry name" value="Myb_DNA-binding"/>
    <property type="match status" value="1"/>
</dbReference>
<dbReference type="GO" id="GO:1905839">
    <property type="term" value="P:negative regulation of telomeric D-loop disassembly"/>
    <property type="evidence" value="ECO:0007669"/>
    <property type="project" value="TreeGrafter"/>
</dbReference>
<protein>
    <submittedName>
        <fullName evidence="5">Telomeric repeat-binding factor 1 TTAGGG repeat-binding factor 1</fullName>
    </submittedName>
</protein>
<evidence type="ECO:0000313" key="6">
    <source>
        <dbReference type="Proteomes" id="UP000298787"/>
    </source>
</evidence>
<dbReference type="SMART" id="SM00717">
    <property type="entry name" value="SANT"/>
    <property type="match status" value="1"/>
</dbReference>
<dbReference type="InterPro" id="IPR009057">
    <property type="entry name" value="Homeodomain-like_sf"/>
</dbReference>
<dbReference type="InterPro" id="IPR052450">
    <property type="entry name" value="TRBD-Containing_Protein"/>
</dbReference>
<reference evidence="5 6" key="1">
    <citation type="submission" date="2019-01" db="EMBL/GenBank/DDBJ databases">
        <title>Genome Assembly of Collichthys lucidus.</title>
        <authorList>
            <person name="Cai M."/>
            <person name="Xiao S."/>
        </authorList>
    </citation>
    <scope>NUCLEOTIDE SEQUENCE [LARGE SCALE GENOMIC DNA]</scope>
    <source>
        <strain evidence="5">JT15FE1705JMU</strain>
        <tissue evidence="5">Muscle</tissue>
    </source>
</reference>
<keyword evidence="1" id="KW-0539">Nucleus</keyword>
<dbReference type="GO" id="GO:0000783">
    <property type="term" value="C:nuclear telomere cap complex"/>
    <property type="evidence" value="ECO:0007669"/>
    <property type="project" value="TreeGrafter"/>
</dbReference>
<evidence type="ECO:0000259" key="4">
    <source>
        <dbReference type="PROSITE" id="PS51294"/>
    </source>
</evidence>
<evidence type="ECO:0000256" key="1">
    <source>
        <dbReference type="ARBA" id="ARBA00023242"/>
    </source>
</evidence>
<dbReference type="GO" id="GO:0008301">
    <property type="term" value="F:DNA binding, bending"/>
    <property type="evidence" value="ECO:0007669"/>
    <property type="project" value="TreeGrafter"/>
</dbReference>
<dbReference type="GO" id="GO:0098505">
    <property type="term" value="F:G-rich strand telomeric DNA binding"/>
    <property type="evidence" value="ECO:0007669"/>
    <property type="project" value="TreeGrafter"/>
</dbReference>
<dbReference type="PROSITE" id="PS51294">
    <property type="entry name" value="HTH_MYB"/>
    <property type="match status" value="1"/>
</dbReference>
<dbReference type="Proteomes" id="UP000298787">
    <property type="component" value="Chromosome 19"/>
</dbReference>
<dbReference type="PANTHER" id="PTHR46734">
    <property type="entry name" value="TELOMERIC REPEAT-BINDING FACTOR 1 TERF1"/>
    <property type="match status" value="1"/>
</dbReference>
<dbReference type="GO" id="GO:0003691">
    <property type="term" value="F:double-stranded telomeric DNA binding"/>
    <property type="evidence" value="ECO:0007669"/>
    <property type="project" value="TreeGrafter"/>
</dbReference>
<dbReference type="InterPro" id="IPR017930">
    <property type="entry name" value="Myb_dom"/>
</dbReference>
<feature type="region of interest" description="Disordered" evidence="2">
    <location>
        <begin position="1"/>
        <end position="31"/>
    </location>
</feature>
<dbReference type="STRING" id="240159.A0A4U5VHN7"/>
<dbReference type="GO" id="GO:0071532">
    <property type="term" value="F:ankyrin repeat binding"/>
    <property type="evidence" value="ECO:0007669"/>
    <property type="project" value="TreeGrafter"/>
</dbReference>
<keyword evidence="6" id="KW-1185">Reference proteome</keyword>